<dbReference type="InterPro" id="IPR038816">
    <property type="entry name" value="Stationary_phase_5"/>
</dbReference>
<reference evidence="1" key="1">
    <citation type="journal article" date="2020" name="bioRxiv">
        <title>Whole genome comparisons of ergot fungi reveals the divergence and evolution of species within the genus Claviceps are the result of varying mechanisms driving genome evolution and host range expansion.</title>
        <authorList>
            <person name="Wyka S.A."/>
            <person name="Mondo S.J."/>
            <person name="Liu M."/>
            <person name="Dettman J."/>
            <person name="Nalam V."/>
            <person name="Broders K.D."/>
        </authorList>
    </citation>
    <scope>NUCLEOTIDE SEQUENCE</scope>
    <source>
        <strain evidence="1">CCC 1102</strain>
    </source>
</reference>
<protein>
    <recommendedName>
        <fullName evidence="3">Casein kinase II beta 2 subunit</fullName>
    </recommendedName>
</protein>
<name>A0A9P7MZP2_9HYPO</name>
<organism evidence="1 2">
    <name type="scientific">Claviceps arundinis</name>
    <dbReference type="NCBI Taxonomy" id="1623583"/>
    <lineage>
        <taxon>Eukaryota</taxon>
        <taxon>Fungi</taxon>
        <taxon>Dikarya</taxon>
        <taxon>Ascomycota</taxon>
        <taxon>Pezizomycotina</taxon>
        <taxon>Sordariomycetes</taxon>
        <taxon>Hypocreomycetidae</taxon>
        <taxon>Hypocreales</taxon>
        <taxon>Clavicipitaceae</taxon>
        <taxon>Claviceps</taxon>
    </lineage>
</organism>
<dbReference type="PANTHER" id="PTHR42342">
    <property type="entry name" value="STATIONARY PHASE PROTEIN 5"/>
    <property type="match status" value="1"/>
</dbReference>
<proteinExistence type="predicted"/>
<comment type="caution">
    <text evidence="1">The sequence shown here is derived from an EMBL/GenBank/DDBJ whole genome shotgun (WGS) entry which is preliminary data.</text>
</comment>
<dbReference type="GO" id="GO:0070628">
    <property type="term" value="F:proteasome binding"/>
    <property type="evidence" value="ECO:0007669"/>
    <property type="project" value="InterPro"/>
</dbReference>
<sequence length="450" mass="47996">MVSQGAIWVPAALRFLRSALTKTSKALQTHLPSASKPSQHELQAIPLRSSHTSRQPIHPAALLKQQSRRGSRWFSSSTRANFLNLNRTVRRFITTELRVPQSPHFNRTKLPSSNTSRCIAQFSGRAPFAHTLRPNLTGGAMPRTAGGYTLGGSNGARYFSHTPASPAQVIQNVSQAMRAFFVSGQKIRYDGVGPRGEHQYRAVSCLEDEAMNKMSGMPGWSPGSFVDFRLSPTITAMSPLAAALSSSACTGFEGAGAATQATCLDTEGFLDVLSADFGRALQDLAVVYADLRRLSALGSLPTYLNKSDTIRVRFPGVDAGTVERLCDDLGVQRGLVGEDAEFDAAVGVPVALQFPFAPQSEGAISSPGGSARCYEGSFAQDAVSSVEEESFIRDAFASGTELDYPGSSDLEGYGTMSLPVSSGAGAADYEGLEGIYRFLGECDRAEGRLG</sequence>
<dbReference type="EMBL" id="SRPS01000008">
    <property type="protein sequence ID" value="KAG5977468.1"/>
    <property type="molecule type" value="Genomic_DNA"/>
</dbReference>
<dbReference type="PANTHER" id="PTHR42342:SF1">
    <property type="entry name" value="STATIONARY PHASE PROTEIN 5"/>
    <property type="match status" value="1"/>
</dbReference>
<dbReference type="GO" id="GO:0043248">
    <property type="term" value="P:proteasome assembly"/>
    <property type="evidence" value="ECO:0007669"/>
    <property type="project" value="TreeGrafter"/>
</dbReference>
<dbReference type="AlphaFoldDB" id="A0A9P7MZP2"/>
<dbReference type="OrthoDB" id="5415241at2759"/>
<evidence type="ECO:0000313" key="1">
    <source>
        <dbReference type="EMBL" id="KAG5977468.1"/>
    </source>
</evidence>
<accession>A0A9P7MZP2</accession>
<dbReference type="Proteomes" id="UP000784919">
    <property type="component" value="Unassembled WGS sequence"/>
</dbReference>
<gene>
    <name evidence="1" type="ORF">E4U56_007771</name>
</gene>
<evidence type="ECO:0000313" key="2">
    <source>
        <dbReference type="Proteomes" id="UP000784919"/>
    </source>
</evidence>
<evidence type="ECO:0008006" key="3">
    <source>
        <dbReference type="Google" id="ProtNLM"/>
    </source>
</evidence>